<evidence type="ECO:0000256" key="4">
    <source>
        <dbReference type="SAM" id="MobiDB-lite"/>
    </source>
</evidence>
<name>A0A7S2JRL8_9STRA</name>
<dbReference type="FunFam" id="3.40.50.300:FF:000216">
    <property type="entry name" value="Type VII secretion ATPase EccA"/>
    <property type="match status" value="2"/>
</dbReference>
<evidence type="ECO:0000256" key="1">
    <source>
        <dbReference type="ARBA" id="ARBA00010378"/>
    </source>
</evidence>
<evidence type="ECO:0000256" key="2">
    <source>
        <dbReference type="ARBA" id="ARBA00022741"/>
    </source>
</evidence>
<dbReference type="PANTHER" id="PTHR43392:SF2">
    <property type="entry name" value="AAA-TYPE ATPASE FAMILY PROTEIN _ ANKYRIN REPEAT FAMILY PROTEIN"/>
    <property type="match status" value="1"/>
</dbReference>
<proteinExistence type="inferred from homology"/>
<dbReference type="InterPro" id="IPR050773">
    <property type="entry name" value="CbxX/CfxQ_RuBisCO_ESX"/>
</dbReference>
<feature type="domain" description="AAA+ ATPase" evidence="5">
    <location>
        <begin position="615"/>
        <end position="754"/>
    </location>
</feature>
<dbReference type="EMBL" id="HBGY01000444">
    <property type="protein sequence ID" value="CAD9554748.1"/>
    <property type="molecule type" value="Transcribed_RNA"/>
</dbReference>
<dbReference type="Gene3D" id="1.10.8.60">
    <property type="match status" value="3"/>
</dbReference>
<dbReference type="Pfam" id="PF00004">
    <property type="entry name" value="AAA"/>
    <property type="match status" value="3"/>
</dbReference>
<dbReference type="Gene3D" id="3.40.50.300">
    <property type="entry name" value="P-loop containing nucleotide triphosphate hydrolases"/>
    <property type="match status" value="3"/>
</dbReference>
<dbReference type="PRINTS" id="PR00819">
    <property type="entry name" value="CBXCFQXSUPER"/>
</dbReference>
<dbReference type="SMART" id="SM00382">
    <property type="entry name" value="AAA"/>
    <property type="match status" value="3"/>
</dbReference>
<evidence type="ECO:0000256" key="3">
    <source>
        <dbReference type="ARBA" id="ARBA00022840"/>
    </source>
</evidence>
<organism evidence="6">
    <name type="scientific">Leptocylindrus danicus</name>
    <dbReference type="NCBI Taxonomy" id="163516"/>
    <lineage>
        <taxon>Eukaryota</taxon>
        <taxon>Sar</taxon>
        <taxon>Stramenopiles</taxon>
        <taxon>Ochrophyta</taxon>
        <taxon>Bacillariophyta</taxon>
        <taxon>Coscinodiscophyceae</taxon>
        <taxon>Chaetocerotophycidae</taxon>
        <taxon>Leptocylindrales</taxon>
        <taxon>Leptocylindraceae</taxon>
        <taxon>Leptocylindrus</taxon>
    </lineage>
</organism>
<dbReference type="InterPro" id="IPR003593">
    <property type="entry name" value="AAA+_ATPase"/>
</dbReference>
<dbReference type="SUPFAM" id="SSF52540">
    <property type="entry name" value="P-loop containing nucleoside triphosphate hydrolases"/>
    <property type="match status" value="3"/>
</dbReference>
<gene>
    <name evidence="6" type="ORF">LDAN0321_LOCUS295</name>
</gene>
<dbReference type="InterPro" id="IPR000641">
    <property type="entry name" value="CbxX/CfxQ"/>
</dbReference>
<dbReference type="InterPro" id="IPR003959">
    <property type="entry name" value="ATPase_AAA_core"/>
</dbReference>
<reference evidence="6" key="1">
    <citation type="submission" date="2021-01" db="EMBL/GenBank/DDBJ databases">
        <authorList>
            <person name="Corre E."/>
            <person name="Pelletier E."/>
            <person name="Niang G."/>
            <person name="Scheremetjew M."/>
            <person name="Finn R."/>
            <person name="Kale V."/>
            <person name="Holt S."/>
            <person name="Cochrane G."/>
            <person name="Meng A."/>
            <person name="Brown T."/>
            <person name="Cohen L."/>
        </authorList>
    </citation>
    <scope>NUCLEOTIDE SEQUENCE</scope>
    <source>
        <strain evidence="6">B650</strain>
    </source>
</reference>
<dbReference type="GO" id="GO:0005524">
    <property type="term" value="F:ATP binding"/>
    <property type="evidence" value="ECO:0007669"/>
    <property type="project" value="UniProtKB-KW"/>
</dbReference>
<dbReference type="InterPro" id="IPR027417">
    <property type="entry name" value="P-loop_NTPase"/>
</dbReference>
<feature type="region of interest" description="Disordered" evidence="4">
    <location>
        <begin position="1228"/>
        <end position="1260"/>
    </location>
</feature>
<evidence type="ECO:0000313" key="6">
    <source>
        <dbReference type="EMBL" id="CAD9554748.1"/>
    </source>
</evidence>
<dbReference type="PANTHER" id="PTHR43392">
    <property type="entry name" value="AAA-TYPE ATPASE FAMILY PROTEIN / ANKYRIN REPEAT FAMILY PROTEIN"/>
    <property type="match status" value="1"/>
</dbReference>
<dbReference type="CDD" id="cd00009">
    <property type="entry name" value="AAA"/>
    <property type="match status" value="2"/>
</dbReference>
<keyword evidence="2" id="KW-0547">Nucleotide-binding</keyword>
<evidence type="ECO:0000259" key="5">
    <source>
        <dbReference type="SMART" id="SM00382"/>
    </source>
</evidence>
<protein>
    <recommendedName>
        <fullName evidence="5">AAA+ ATPase domain-containing protein</fullName>
    </recommendedName>
</protein>
<accession>A0A7S2JRL8</accession>
<sequence>MKGANETILVGIGVCARTAIEKSLPKRKGKEKKRRELQREFFTSMSYSDRVAKKLIFFEPFPLLATHRIVVTKADLDDISQQLSGIPAIDLSPSNVSLDSPPGKVKTCQVKRRESFDEDTASKETIDAEVIILLSGSPFEMTDFAKWSAGSIGSNGVISEAIEKDLYKRMKFANANAKPFAGKRLLEDLVQTNKSPFLLLLLSLELCEYDRTNGMKYLLDYIAHIKAERQPIHPWSLIAYARLNDNAAKPLFRAFCLLYPDAADQYLSLEELDLVGEAEDEATSNSVKEVSLEMKWEKLQELNPKETQSEAMQKLLKMTGLKKVKEAALKIYSSALQLTRMNPETRRRNMMAANYCFLGNPGTGKTTVARLFAEVLHDASLRKKKTIVETTAQQVKDDGMDEFRKLISQAKDGVLFIDEAYDLDPVGDYKGKPIVNELLTLTENNRDSISVILAGYEDDFNKKLFAYNDGLRSRFESIIFEDFDEAELTTIWNGMREDKCWKENPGVCRVTISRLEKSSGRKGLGNAREVRKVLERSIQSAMVRLGEDLDEGTMILDIIDVIGEDPRRCKKLESVLSEIEGKIGWKRIKAKIQELINLCGANRDRELKGEPQHEIFLNRMFLGNPGTGKTTCAKLYGKLLKHLGFLSIGEVVVKTAGDFVGSVVGESQKNTIAIIEGARGKVLLIDEAYNLDDNMYGKQVLDTLVEKVQNTSSDDIAVVLIGYEEQMLNMIRNQNPGLARRFPKDYAFYFDDYDENELLKIMQSYLKRNKVTASVEFLQCAMEILESQRRQANFGNAGSVELLVKGAIQKASLRSVGSRGSTQLEEYDLDRLGSARASIEGDPLDLLDKLYRMDKVKSKIEKLRDSFLVAKREGGDIPPLGHFVFTGNPGTGKTTVARVMSDVLYNLELIPSNVIQETTGLDLTGDFVGQTKTKVNEILRQAKGGVLFIDEAYNLAFGPYGKEACDTIVAAMTSEEFKDVVIIIAGYAADIDKMLHSNAGLKSRFNHYMEFPDWDATNCVEFFMKKATSENYIVSEDVKELLDLGFTRLLRLDGWGNGRDVVALWKDSLNERASRVVKVPETEKTIQVEDVSSALKEMIQARKPKTGESLAGRGVSLDMQVDQRSADPPDRPIVQTTTEIRTAEEIDQEEDDSEERHYAEITRDDGVSDEDWAELEKAKAKEAFLRAQCEEFERIQREKEQAEVQARMDFERKLDEIKRQLEAEKRAEALRKAHEAEERRKEAERLDKQRREREEQKRQEMIRQAERIKEKLRQISPCPAGFQWYKCGGGWRCGGGSHFVSDAQLNTQFTFDI</sequence>
<keyword evidence="3" id="KW-0067">ATP-binding</keyword>
<feature type="domain" description="AAA+ ATPase" evidence="5">
    <location>
        <begin position="351"/>
        <end position="485"/>
    </location>
</feature>
<comment type="similarity">
    <text evidence="1">Belongs to the CbxX/CfxQ family.</text>
</comment>
<feature type="domain" description="AAA+ ATPase" evidence="5">
    <location>
        <begin position="879"/>
        <end position="995"/>
    </location>
</feature>
<dbReference type="GO" id="GO:0016887">
    <property type="term" value="F:ATP hydrolysis activity"/>
    <property type="evidence" value="ECO:0007669"/>
    <property type="project" value="InterPro"/>
</dbReference>